<dbReference type="Proteomes" id="UP000254258">
    <property type="component" value="Unassembled WGS sequence"/>
</dbReference>
<reference evidence="1 2" key="1">
    <citation type="submission" date="2018-07" db="EMBL/GenBank/DDBJ databases">
        <title>Dyella monticola sp. nov. and Dyella psychrodurans sp. nov. isolated from monsoon evergreen broad-leaved forest soil of Dinghu Mountain, China.</title>
        <authorList>
            <person name="Gao Z."/>
            <person name="Qiu L."/>
        </authorList>
    </citation>
    <scope>NUCLEOTIDE SEQUENCE [LARGE SCALE GENOMIC DNA]</scope>
    <source>
        <strain evidence="1 2">4G-K06</strain>
    </source>
</reference>
<comment type="caution">
    <text evidence="1">The sequence shown here is derived from an EMBL/GenBank/DDBJ whole genome shotgun (WGS) entry which is preliminary data.</text>
</comment>
<dbReference type="EMBL" id="QRBE01000019">
    <property type="protein sequence ID" value="RDS78961.1"/>
    <property type="molecule type" value="Genomic_DNA"/>
</dbReference>
<keyword evidence="2" id="KW-1185">Reference proteome</keyword>
<evidence type="ECO:0000313" key="1">
    <source>
        <dbReference type="EMBL" id="RDS78961.1"/>
    </source>
</evidence>
<name>A0A370WS88_9GAMM</name>
<dbReference type="AlphaFoldDB" id="A0A370WS88"/>
<sequence>MRKLRPRNLDDSQISAATGLERSLAMNKPSALIQMATSAGKSRVPHQSRTVCDSTSIHELNGSPAKSTLLGLRLSNGSDVHRTGGASSSTPIHAIVRLPQVLSATESYALSARSNDKLYA</sequence>
<protein>
    <submittedName>
        <fullName evidence="1">Uncharacterized protein</fullName>
    </submittedName>
</protein>
<proteinExistence type="predicted"/>
<gene>
    <name evidence="1" type="ORF">DWU98_20305</name>
</gene>
<accession>A0A370WS88</accession>
<organism evidence="1 2">
    <name type="scientific">Dyella monticola</name>
    <dbReference type="NCBI Taxonomy" id="1927958"/>
    <lineage>
        <taxon>Bacteria</taxon>
        <taxon>Pseudomonadati</taxon>
        <taxon>Pseudomonadota</taxon>
        <taxon>Gammaproteobacteria</taxon>
        <taxon>Lysobacterales</taxon>
        <taxon>Rhodanobacteraceae</taxon>
        <taxon>Dyella</taxon>
    </lineage>
</organism>
<evidence type="ECO:0000313" key="2">
    <source>
        <dbReference type="Proteomes" id="UP000254258"/>
    </source>
</evidence>